<evidence type="ECO:0000313" key="1">
    <source>
        <dbReference type="EMBL" id="MEE1975953.1"/>
    </source>
</evidence>
<dbReference type="EMBL" id="JAZDDG010000003">
    <property type="protein sequence ID" value="MEE1975953.1"/>
    <property type="molecule type" value="Genomic_DNA"/>
</dbReference>
<reference evidence="1 2" key="1">
    <citation type="submission" date="2024-01" db="EMBL/GenBank/DDBJ databases">
        <title>Maribacter spp. originated from different algae showed divergent polysaccharides utilization ability.</title>
        <authorList>
            <person name="Wang H."/>
            <person name="Wu Y."/>
        </authorList>
    </citation>
    <scope>NUCLEOTIDE SEQUENCE [LARGE SCALE GENOMIC DNA]</scope>
    <source>
        <strain evidence="1 2">PR1</strain>
    </source>
</reference>
<gene>
    <name evidence="1" type="ORF">V1I91_07715</name>
</gene>
<dbReference type="RefSeq" id="WP_272650771.1">
    <property type="nucleotide sequence ID" value="NZ_JAZDDG010000003.1"/>
</dbReference>
<accession>A0ABU7ISK0</accession>
<dbReference type="Gene3D" id="3.10.450.50">
    <property type="match status" value="1"/>
</dbReference>
<dbReference type="InterPro" id="IPR032710">
    <property type="entry name" value="NTF2-like_dom_sf"/>
</dbReference>
<name>A0ABU7ISK0_9FLAO</name>
<protein>
    <recommendedName>
        <fullName evidence="3">DUF4440 domain-containing protein</fullName>
    </recommendedName>
</protein>
<comment type="caution">
    <text evidence="1">The sequence shown here is derived from an EMBL/GenBank/DDBJ whole genome shotgun (WGS) entry which is preliminary data.</text>
</comment>
<organism evidence="1 2">
    <name type="scientific">Maribacter cobaltidurans</name>
    <dbReference type="NCBI Taxonomy" id="1178778"/>
    <lineage>
        <taxon>Bacteria</taxon>
        <taxon>Pseudomonadati</taxon>
        <taxon>Bacteroidota</taxon>
        <taxon>Flavobacteriia</taxon>
        <taxon>Flavobacteriales</taxon>
        <taxon>Flavobacteriaceae</taxon>
        <taxon>Maribacter</taxon>
    </lineage>
</organism>
<proteinExistence type="predicted"/>
<sequence length="136" mass="15265">MKDKNIDIRAELASIEETRAAFELAVKENRFQDLMNYGTKDAMSLTPDCGTWEAFVALQGQPSGEFHYDSLVMKPMETIVVSDSVAYDFGTSTTYYTNADGKSIGLPATYLTILKKDKNDGVWKLHREVANTRNIQ</sequence>
<evidence type="ECO:0008006" key="3">
    <source>
        <dbReference type="Google" id="ProtNLM"/>
    </source>
</evidence>
<keyword evidence="2" id="KW-1185">Reference proteome</keyword>
<dbReference type="Proteomes" id="UP001356308">
    <property type="component" value="Unassembled WGS sequence"/>
</dbReference>
<dbReference type="SUPFAM" id="SSF54427">
    <property type="entry name" value="NTF2-like"/>
    <property type="match status" value="1"/>
</dbReference>
<evidence type="ECO:0000313" key="2">
    <source>
        <dbReference type="Proteomes" id="UP001356308"/>
    </source>
</evidence>